<keyword evidence="2" id="KW-1185">Reference proteome</keyword>
<dbReference type="EMBL" id="JAPZVP010000023">
    <property type="protein sequence ID" value="MDA1362445.1"/>
    <property type="molecule type" value="Genomic_DNA"/>
</dbReference>
<name>A0A9X3PFC1_9ACTN</name>
<organism evidence="1 2">
    <name type="scientific">Glycomyces luteolus</name>
    <dbReference type="NCBI Taxonomy" id="2670330"/>
    <lineage>
        <taxon>Bacteria</taxon>
        <taxon>Bacillati</taxon>
        <taxon>Actinomycetota</taxon>
        <taxon>Actinomycetes</taxon>
        <taxon>Glycomycetales</taxon>
        <taxon>Glycomycetaceae</taxon>
        <taxon>Glycomyces</taxon>
    </lineage>
</organism>
<dbReference type="Proteomes" id="UP001146067">
    <property type="component" value="Unassembled WGS sequence"/>
</dbReference>
<evidence type="ECO:0000313" key="1">
    <source>
        <dbReference type="EMBL" id="MDA1362445.1"/>
    </source>
</evidence>
<protein>
    <submittedName>
        <fullName evidence="1">Uncharacterized protein</fullName>
    </submittedName>
</protein>
<reference evidence="1" key="1">
    <citation type="submission" date="2022-12" db="EMBL/GenBank/DDBJ databases">
        <title>Gycomyces niveus sp.nov.,a novel actinomycete isolated from soil in Shouguan.</title>
        <authorList>
            <person name="Yang X."/>
        </authorList>
    </citation>
    <scope>NUCLEOTIDE SEQUENCE</scope>
    <source>
        <strain evidence="1">NEAU-A15</strain>
    </source>
</reference>
<dbReference type="RefSeq" id="WP_270112525.1">
    <property type="nucleotide sequence ID" value="NZ_JAPZVP010000023.1"/>
</dbReference>
<evidence type="ECO:0000313" key="2">
    <source>
        <dbReference type="Proteomes" id="UP001146067"/>
    </source>
</evidence>
<comment type="caution">
    <text evidence="1">The sequence shown here is derived from an EMBL/GenBank/DDBJ whole genome shotgun (WGS) entry which is preliminary data.</text>
</comment>
<dbReference type="AlphaFoldDB" id="A0A9X3PFC1"/>
<proteinExistence type="predicted"/>
<sequence length="158" mass="18143">MMAWLRQEHFAMANEVGFKVVERLLADEPARVVWIWVDGVPLEEWARRVELPFAEAEGKPDLAGGYEGLSARMDILWPSRHFLGEPRYSWFDDGDTVLLGCTCGDWGCWPLVADVVESEDSVSWSRFRNGHRANWDLEAVGPFIFERPQYEAALRQAE</sequence>
<accession>A0A9X3PFC1</accession>
<gene>
    <name evidence="1" type="ORF">O1R50_22665</name>
</gene>